<keyword evidence="3" id="KW-1185">Reference proteome</keyword>
<dbReference type="Xenbase" id="XB-GENE-999184">
    <property type="gene designation" value="tedc2"/>
</dbReference>
<dbReference type="Ensembl" id="ENSXETT00000111052">
    <property type="protein sequence ID" value="ENSXETP00000105345"/>
    <property type="gene ID" value="ENSXETG00000032467"/>
</dbReference>
<accession>A0A6I8Q2S4</accession>
<dbReference type="OrthoDB" id="9939072at2759"/>
<reference evidence="4 5" key="3">
    <citation type="submission" date="2025-04" db="UniProtKB">
        <authorList>
            <consortium name="RefSeq"/>
        </authorList>
    </citation>
    <scope>IDENTIFICATION</scope>
    <source>
        <strain evidence="4 5">Nigerian</strain>
        <tissue evidence="4 5">Liver and blood</tissue>
    </source>
</reference>
<sequence>MLPTSCSQRLLSLLNQALLSCKEEEKHLEQQLRECRVLLGPWKREKIESLKQNDKKDVLGDRVPSEKEMQEVELLNKALEKALRVRGTSNSETNAPKMPSSTQRMQSHPTVVEKPVKPTCKTADLRTKPVAYRLNPPYRTNPEMKRAGGSGRTTSNGKSMGLPCSVQPGKTKDNNSNLEQSEAKQESNMSKNNTIGSSTGDSSLPAPSENPEESKAIYVSLKHIGAFLKLPMEYRREYSRNNRLWDKFYEIQNIISSPQPSFMEMLQETFVPGSPRQSLAELEEETVRLKMAVASVQQRIDIIEKWPAAGSRHWQNYRALLSLDVLQEELARELSTLHHLRQDVKQYLKWDEGSCADTTALKPGCCPTSVRLAPPLLIYSHFHELSEVMRYRLRVLELQQKIYLQKVLSAELLAEADSRCHNAPECWMLFRAIYTQLCEGGDTFPVLVREDD</sequence>
<dbReference type="Ensembl" id="ENSXETT00000117508">
    <property type="protein sequence ID" value="ENSXETP00000106808"/>
    <property type="gene ID" value="ENSXETG00000032467"/>
</dbReference>
<dbReference type="Ensembl" id="ENSXETT00000113698">
    <property type="protein sequence ID" value="ENSXETP00000110013"/>
    <property type="gene ID" value="ENSXETG00000032467"/>
</dbReference>
<dbReference type="PANTHER" id="PTHR14870">
    <property type="entry name" value="TUBULIN EPSILON AND DELTA COMPLEX PROTEIN 2"/>
    <property type="match status" value="1"/>
</dbReference>
<dbReference type="RefSeq" id="XP_004918055.1">
    <property type="nucleotide sequence ID" value="XM_004917998.4"/>
</dbReference>
<dbReference type="RefSeq" id="XP_002932464.1">
    <property type="nucleotide sequence ID" value="XM_002932418.4"/>
</dbReference>
<dbReference type="CTD" id="80178"/>
<feature type="compositionally biased region" description="Polar residues" evidence="1">
    <location>
        <begin position="87"/>
        <end position="109"/>
    </location>
</feature>
<evidence type="ECO:0000313" key="3">
    <source>
        <dbReference type="Proteomes" id="UP000008143"/>
    </source>
</evidence>
<dbReference type="InterPro" id="IPR031518">
    <property type="entry name" value="DUF4693"/>
</dbReference>
<protein>
    <submittedName>
        <fullName evidence="2">Tubulin epsilon and delta complex 2</fullName>
    </submittedName>
    <submittedName>
        <fullName evidence="4 5">Tubulin epsilon and delta complex protein 2</fullName>
    </submittedName>
</protein>
<evidence type="ECO:0000313" key="5">
    <source>
        <dbReference type="RefSeq" id="XP_004918055.1"/>
    </source>
</evidence>
<dbReference type="Ensembl" id="ENSXETT00000114196">
    <property type="protein sequence ID" value="ENSXETP00000116141"/>
    <property type="gene ID" value="ENSXETG00000032467"/>
</dbReference>
<dbReference type="Ensembl" id="ENSXETT00000120480">
    <property type="protein sequence ID" value="ENSXETP00000115076"/>
    <property type="gene ID" value="ENSXETG00000032467"/>
</dbReference>
<organism evidence="2">
    <name type="scientific">Xenopus tropicalis</name>
    <name type="common">Western clawed frog</name>
    <name type="synonym">Silurana tropicalis</name>
    <dbReference type="NCBI Taxonomy" id="8364"/>
    <lineage>
        <taxon>Eukaryota</taxon>
        <taxon>Metazoa</taxon>
        <taxon>Chordata</taxon>
        <taxon>Craniata</taxon>
        <taxon>Vertebrata</taxon>
        <taxon>Euteleostomi</taxon>
        <taxon>Amphibia</taxon>
        <taxon>Batrachia</taxon>
        <taxon>Anura</taxon>
        <taxon>Pipoidea</taxon>
        <taxon>Pipidae</taxon>
        <taxon>Xenopodinae</taxon>
        <taxon>Xenopus</taxon>
        <taxon>Silurana</taxon>
    </lineage>
</organism>
<reference evidence="2" key="2">
    <citation type="submission" date="2020-05" db="UniProtKB">
        <authorList>
            <consortium name="Ensembl"/>
        </authorList>
    </citation>
    <scope>IDENTIFICATION</scope>
</reference>
<dbReference type="GeneTree" id="ENSGT00390000011149"/>
<feature type="compositionally biased region" description="Polar residues" evidence="1">
    <location>
        <begin position="174"/>
        <end position="202"/>
    </location>
</feature>
<dbReference type="Ensembl" id="ENSXETT00000109369">
    <property type="protein sequence ID" value="ENSXETP00000112971"/>
    <property type="gene ID" value="ENSXETG00000032467"/>
</dbReference>
<evidence type="ECO:0000313" key="2">
    <source>
        <dbReference type="Ensembl" id="ENSXETP00000062046"/>
    </source>
</evidence>
<dbReference type="Ensembl" id="ENSXETT00000111739">
    <property type="protein sequence ID" value="ENSXETP00000112559"/>
    <property type="gene ID" value="ENSXETG00000032467"/>
</dbReference>
<dbReference type="AGR" id="Xenbase:XB-GENE-999184"/>
<dbReference type="PANTHER" id="PTHR14870:SF1">
    <property type="entry name" value="TUBULIN EPSILON AND DELTA COMPLEX PROTEIN 2"/>
    <property type="match status" value="1"/>
</dbReference>
<evidence type="ECO:0000256" key="1">
    <source>
        <dbReference type="SAM" id="MobiDB-lite"/>
    </source>
</evidence>
<dbReference type="OMA" id="MLKAPYK"/>
<dbReference type="Bgee" id="ENSXETG00000032467">
    <property type="expression patterns" value="Expressed in skeletal muscle tissue and 12 other cell types or tissues"/>
</dbReference>
<dbReference type="Pfam" id="PF15764">
    <property type="entry name" value="DUF4693"/>
    <property type="match status" value="1"/>
</dbReference>
<reference evidence="2" key="1">
    <citation type="journal article" date="2010" name="Science">
        <title>The genome of the Western clawed frog Xenopus tropicalis.</title>
        <authorList>
            <person name="Hellsten U."/>
            <person name="Harland R.M."/>
            <person name="Gilchrist M.J."/>
            <person name="Hendrix D."/>
            <person name="Jurka J."/>
            <person name="Kapitonov V."/>
            <person name="Ovcharenko I."/>
            <person name="Putnam N.H."/>
            <person name="Shu S."/>
            <person name="Taher L."/>
            <person name="Blitz I.L."/>
            <person name="Blumberg B."/>
            <person name="Dichmann D.S."/>
            <person name="Dubchak I."/>
            <person name="Amaya E."/>
            <person name="Detter J.C."/>
            <person name="Fletcher R."/>
            <person name="Gerhard D.S."/>
            <person name="Goodstein D."/>
            <person name="Graves T."/>
            <person name="Grigoriev I.V."/>
            <person name="Grimwood J."/>
            <person name="Kawashima T."/>
            <person name="Lindquist E."/>
            <person name="Lucas S.M."/>
            <person name="Mead P.E."/>
            <person name="Mitros T."/>
            <person name="Ogino H."/>
            <person name="Ohta Y."/>
            <person name="Poliakov A.V."/>
            <person name="Pollet N."/>
            <person name="Robert J."/>
            <person name="Salamov A."/>
            <person name="Sater A.K."/>
            <person name="Schmutz J."/>
            <person name="Terry A."/>
            <person name="Vize P.D."/>
            <person name="Warren W.C."/>
            <person name="Wells D."/>
            <person name="Wills A."/>
            <person name="Wilson R.K."/>
            <person name="Zimmerman L.B."/>
            <person name="Zorn A.M."/>
            <person name="Grainger R."/>
            <person name="Grammer T."/>
            <person name="Khokha M.K."/>
            <person name="Richardson P.M."/>
            <person name="Rokhsar D.S."/>
        </authorList>
    </citation>
    <scope>NUCLEOTIDE SEQUENCE [LARGE SCALE GENOMIC DNA]</scope>
    <source>
        <strain evidence="2">Nigerian</strain>
    </source>
</reference>
<dbReference type="GeneID" id="100485766"/>
<dbReference type="KEGG" id="xtr:100485766"/>
<gene>
    <name evidence="2 4 5 6 7" type="primary">tedc2</name>
</gene>
<feature type="region of interest" description="Disordered" evidence="1">
    <location>
        <begin position="86"/>
        <end position="113"/>
    </location>
</feature>
<evidence type="ECO:0000313" key="6">
    <source>
        <dbReference type="RefSeq" id="XP_012826637.1"/>
    </source>
</evidence>
<dbReference type="Ensembl" id="ENSXETT00000063287">
    <property type="protein sequence ID" value="ENSXETP00000062046"/>
    <property type="gene ID" value="ENSXETG00000032467"/>
</dbReference>
<dbReference type="AlphaFoldDB" id="A0A6I8Q2S4"/>
<dbReference type="RefSeq" id="XP_012826637.1">
    <property type="nucleotide sequence ID" value="XM_012971183.3"/>
</dbReference>
<dbReference type="Ensembl" id="ENSXETT00000115542">
    <property type="protein sequence ID" value="ENSXETP00000113802"/>
    <property type="gene ID" value="ENSXETG00000032467"/>
</dbReference>
<evidence type="ECO:0000313" key="4">
    <source>
        <dbReference type="RefSeq" id="XP_002932464.1"/>
    </source>
</evidence>
<feature type="region of interest" description="Disordered" evidence="1">
    <location>
        <begin position="131"/>
        <end position="211"/>
    </location>
</feature>
<dbReference type="Proteomes" id="UP000008143">
    <property type="component" value="Chromosome 9"/>
</dbReference>
<evidence type="ECO:0000313" key="7">
    <source>
        <dbReference type="Xenbase" id="XB-GENE-999184"/>
    </source>
</evidence>
<dbReference type="Ensembl" id="ENSXETT00000116683">
    <property type="protein sequence ID" value="ENSXETP00000104714"/>
    <property type="gene ID" value="ENSXETG00000032467"/>
</dbReference>
<proteinExistence type="predicted"/>
<name>A0A6I8Q2S4_XENTR</name>